<dbReference type="Proteomes" id="UP000177941">
    <property type="component" value="Unassembled WGS sequence"/>
</dbReference>
<dbReference type="PANTHER" id="PTHR46390">
    <property type="entry name" value="MANNOSE-1-PHOSPHATE GUANYLYLTRANSFERASE"/>
    <property type="match status" value="1"/>
</dbReference>
<organism evidence="3 4">
    <name type="scientific">Candidatus Andersenbacteria bacterium RIFCSPHIGHO2_12_FULL_45_11b</name>
    <dbReference type="NCBI Taxonomy" id="1797282"/>
    <lineage>
        <taxon>Bacteria</taxon>
        <taxon>Candidatus Anderseniibacteriota</taxon>
    </lineage>
</organism>
<dbReference type="InterPro" id="IPR029044">
    <property type="entry name" value="Nucleotide-diphossugar_trans"/>
</dbReference>
<dbReference type="InterPro" id="IPR005835">
    <property type="entry name" value="NTP_transferase_dom"/>
</dbReference>
<evidence type="ECO:0000313" key="4">
    <source>
        <dbReference type="Proteomes" id="UP000177941"/>
    </source>
</evidence>
<comment type="caution">
    <text evidence="3">The sequence shown here is derived from an EMBL/GenBank/DDBJ whole genome shotgun (WGS) entry which is preliminary data.</text>
</comment>
<dbReference type="PANTHER" id="PTHR46390:SF1">
    <property type="entry name" value="MANNOSE-1-PHOSPHATE GUANYLYLTRANSFERASE"/>
    <property type="match status" value="1"/>
</dbReference>
<dbReference type="GO" id="GO:0009298">
    <property type="term" value="P:GDP-mannose biosynthetic process"/>
    <property type="evidence" value="ECO:0007669"/>
    <property type="project" value="TreeGrafter"/>
</dbReference>
<dbReference type="InterPro" id="IPR049577">
    <property type="entry name" value="GMPP_N"/>
</dbReference>
<sequence length="355" mass="39537">MNIVIVAGGGGTRLWPLSIRSLPKQFLDLGSGKTLIEHTYDRALKLADNEHIFVATTKEHEAKTKEVLKNLPEGHIFTEPERRETGPALAAAAMQLIMRGKGDEPTLFLWADHVFTNEEVLLKDLAAMAQLVIEDARRIVIIGHVPVTPETGYGYMKMGKKVAGHDHTYAIDAFKEKPDFETAQEYVTEGSYFWNMGYMCATPNFFLEELEVHTPELVTGIKKFAQVLEEGSEQGAVDAYHGLPKIAIDYALNEKTKKIIAVTGDYGWSDIGSWAVVKELFGVNGDHMPKGHHIHVDSDDNYIYNATSKVVSLIGIHNTVVVVTDNAVLITDTDASQKVKDVVKRIEEDNREEYL</sequence>
<proteinExistence type="predicted"/>
<evidence type="ECO:0000313" key="3">
    <source>
        <dbReference type="EMBL" id="OGY37531.1"/>
    </source>
</evidence>
<evidence type="ECO:0008006" key="5">
    <source>
        <dbReference type="Google" id="ProtNLM"/>
    </source>
</evidence>
<gene>
    <name evidence="3" type="ORF">A3E36_04665</name>
</gene>
<feature type="domain" description="MannoseP isomerase/GMP-like beta-helix" evidence="2">
    <location>
        <begin position="291"/>
        <end position="345"/>
    </location>
</feature>
<dbReference type="AlphaFoldDB" id="A0A1G1XC85"/>
<dbReference type="Pfam" id="PF00483">
    <property type="entry name" value="NTP_transferase"/>
    <property type="match status" value="1"/>
</dbReference>
<evidence type="ECO:0000259" key="1">
    <source>
        <dbReference type="Pfam" id="PF00483"/>
    </source>
</evidence>
<name>A0A1G1XC85_9BACT</name>
<dbReference type="SUPFAM" id="SSF159283">
    <property type="entry name" value="Guanosine diphospho-D-mannose pyrophosphorylase/mannose-6-phosphate isomerase linker domain"/>
    <property type="match status" value="1"/>
</dbReference>
<dbReference type="SUPFAM" id="SSF53448">
    <property type="entry name" value="Nucleotide-diphospho-sugar transferases"/>
    <property type="match status" value="1"/>
</dbReference>
<dbReference type="EMBL" id="MHHS01000006">
    <property type="protein sequence ID" value="OGY37531.1"/>
    <property type="molecule type" value="Genomic_DNA"/>
</dbReference>
<accession>A0A1G1XC85</accession>
<dbReference type="Gene3D" id="3.90.550.10">
    <property type="entry name" value="Spore Coat Polysaccharide Biosynthesis Protein SpsA, Chain A"/>
    <property type="match status" value="1"/>
</dbReference>
<dbReference type="GO" id="GO:0004475">
    <property type="term" value="F:mannose-1-phosphate guanylyltransferase (GTP) activity"/>
    <property type="evidence" value="ECO:0007669"/>
    <property type="project" value="InterPro"/>
</dbReference>
<reference evidence="3 4" key="1">
    <citation type="journal article" date="2016" name="Nat. Commun.">
        <title>Thousands of microbial genomes shed light on interconnected biogeochemical processes in an aquifer system.</title>
        <authorList>
            <person name="Anantharaman K."/>
            <person name="Brown C.T."/>
            <person name="Hug L.A."/>
            <person name="Sharon I."/>
            <person name="Castelle C.J."/>
            <person name="Probst A.J."/>
            <person name="Thomas B.C."/>
            <person name="Singh A."/>
            <person name="Wilkins M.J."/>
            <person name="Karaoz U."/>
            <person name="Brodie E.L."/>
            <person name="Williams K.H."/>
            <person name="Hubbard S.S."/>
            <person name="Banfield J.F."/>
        </authorList>
    </citation>
    <scope>NUCLEOTIDE SEQUENCE [LARGE SCALE GENOMIC DNA]</scope>
</reference>
<dbReference type="CDD" id="cd02509">
    <property type="entry name" value="GDP-M1P_Guanylyltransferase"/>
    <property type="match status" value="1"/>
</dbReference>
<dbReference type="InterPro" id="IPR054566">
    <property type="entry name" value="ManC/GMP-like_b-helix"/>
</dbReference>
<evidence type="ECO:0000259" key="2">
    <source>
        <dbReference type="Pfam" id="PF22640"/>
    </source>
</evidence>
<feature type="domain" description="Nucleotidyl transferase" evidence="1">
    <location>
        <begin position="4"/>
        <end position="275"/>
    </location>
</feature>
<dbReference type="InterPro" id="IPR051161">
    <property type="entry name" value="Mannose-6P_isomerase_type2"/>
</dbReference>
<protein>
    <recommendedName>
        <fullName evidence="5">Nucleotidyl transferase domain-containing protein</fullName>
    </recommendedName>
</protein>
<dbReference type="Pfam" id="PF22640">
    <property type="entry name" value="ManC_GMP_beta-helix"/>
    <property type="match status" value="1"/>
</dbReference>